<comment type="catalytic activity">
    <reaction evidence="1">
        <text>ATP + protein L-histidine = ADP + protein N-phospho-L-histidine.</text>
        <dbReference type="EC" id="2.7.13.3"/>
    </reaction>
</comment>
<accession>A0ABS0YSX9</accession>
<dbReference type="Gene3D" id="1.10.287.130">
    <property type="match status" value="1"/>
</dbReference>
<evidence type="ECO:0000256" key="1">
    <source>
        <dbReference type="ARBA" id="ARBA00000085"/>
    </source>
</evidence>
<proteinExistence type="predicted"/>
<evidence type="ECO:0000259" key="5">
    <source>
        <dbReference type="PROSITE" id="PS50109"/>
    </source>
</evidence>
<dbReference type="PRINTS" id="PR00344">
    <property type="entry name" value="BCTRLSENSOR"/>
</dbReference>
<keyword evidence="3" id="KW-0597">Phosphoprotein</keyword>
<dbReference type="SMART" id="SM00387">
    <property type="entry name" value="HATPase_c"/>
    <property type="match status" value="1"/>
</dbReference>
<evidence type="ECO:0000256" key="3">
    <source>
        <dbReference type="ARBA" id="ARBA00022553"/>
    </source>
</evidence>
<dbReference type="SUPFAM" id="SSF47384">
    <property type="entry name" value="Homodimeric domain of signal transducing histidine kinase"/>
    <property type="match status" value="1"/>
</dbReference>
<feature type="compositionally biased region" description="Polar residues" evidence="4">
    <location>
        <begin position="89"/>
        <end position="110"/>
    </location>
</feature>
<dbReference type="InterPro" id="IPR035965">
    <property type="entry name" value="PAS-like_dom_sf"/>
</dbReference>
<evidence type="ECO:0000313" key="6">
    <source>
        <dbReference type="EMBL" id="MBJ6801086.1"/>
    </source>
</evidence>
<dbReference type="SMART" id="SM00388">
    <property type="entry name" value="HisKA"/>
    <property type="match status" value="1"/>
</dbReference>
<dbReference type="Proteomes" id="UP000641025">
    <property type="component" value="Unassembled WGS sequence"/>
</dbReference>
<sequence>MQVRQPAGHHEQQASGTATRNPVRLLAELCQHLNAAPDPFEALGMLLQSAMEATNAAEARAGMVIDGDVVVTERSPVAIPTQLRRSDAATHTTYQRLSRQPEVRTSSDGSITIPLVDDGQGILAWIELKRAASAPFAQAEVELLEGMAAATALALETGRMRCEHRNSSRASDEANSLLSATIESTLDGIMAVDANGDIIAYNRRFIEMWEVEDEDLARGDSNDLLLSLLGKLKDPVLFFEKVSELYWQPEAESYDVVELRSGKCFERFSRPCLSEGKEAGRVWTFHDITELKKLENQLLHAQKMEAIGTLAGGIAHDFNNIMTAVIGYTDLLQREFSPPAPYRGFLENIHTASHRAIAVVKNLLTFSREETLPTAKLECNALLQNVGGLLTRLVGRDVDLVVNLSSAPQGVLVDQGQIEQVLVNLTTNARDAMPRGGSLTIDVADVELSVQELAGQHTAKPGPYVKISFSDTGLGIDEAATGRIFDPFYTTKEVGKGCGLGLSISYGIVKRHGGIIEVASRQDEGATFSVLLPKVDLNPVPGTLTLSPTTQSAETVLRAEVHSLTSPRPLGFIV</sequence>
<evidence type="ECO:0000256" key="4">
    <source>
        <dbReference type="SAM" id="MobiDB-lite"/>
    </source>
</evidence>
<dbReference type="CDD" id="cd00082">
    <property type="entry name" value="HisKA"/>
    <property type="match status" value="1"/>
</dbReference>
<dbReference type="SUPFAM" id="SSF55781">
    <property type="entry name" value="GAF domain-like"/>
    <property type="match status" value="1"/>
</dbReference>
<organism evidence="6 7">
    <name type="scientific">Geomonas propionica</name>
    <dbReference type="NCBI Taxonomy" id="2798582"/>
    <lineage>
        <taxon>Bacteria</taxon>
        <taxon>Pseudomonadati</taxon>
        <taxon>Thermodesulfobacteriota</taxon>
        <taxon>Desulfuromonadia</taxon>
        <taxon>Geobacterales</taxon>
        <taxon>Geobacteraceae</taxon>
        <taxon>Geomonas</taxon>
    </lineage>
</organism>
<dbReference type="Pfam" id="PF13188">
    <property type="entry name" value="PAS_8"/>
    <property type="match status" value="1"/>
</dbReference>
<dbReference type="PROSITE" id="PS50109">
    <property type="entry name" value="HIS_KIN"/>
    <property type="match status" value="1"/>
</dbReference>
<gene>
    <name evidence="6" type="ORF">JFN90_13210</name>
</gene>
<dbReference type="EMBL" id="JAEMHK010000009">
    <property type="protein sequence ID" value="MBJ6801086.1"/>
    <property type="molecule type" value="Genomic_DNA"/>
</dbReference>
<keyword evidence="7" id="KW-1185">Reference proteome</keyword>
<dbReference type="PANTHER" id="PTHR43065:SF42">
    <property type="entry name" value="TWO-COMPONENT SENSOR PPRA"/>
    <property type="match status" value="1"/>
</dbReference>
<feature type="region of interest" description="Disordered" evidence="4">
    <location>
        <begin position="89"/>
        <end position="111"/>
    </location>
</feature>
<dbReference type="Pfam" id="PF02518">
    <property type="entry name" value="HATPase_c"/>
    <property type="match status" value="1"/>
</dbReference>
<dbReference type="InterPro" id="IPR003661">
    <property type="entry name" value="HisK_dim/P_dom"/>
</dbReference>
<dbReference type="Gene3D" id="3.30.565.10">
    <property type="entry name" value="Histidine kinase-like ATPase, C-terminal domain"/>
    <property type="match status" value="1"/>
</dbReference>
<comment type="caution">
    <text evidence="6">The sequence shown here is derived from an EMBL/GenBank/DDBJ whole genome shotgun (WGS) entry which is preliminary data.</text>
</comment>
<dbReference type="InterPro" id="IPR036097">
    <property type="entry name" value="HisK_dim/P_sf"/>
</dbReference>
<reference evidence="6 7" key="1">
    <citation type="submission" date="2020-12" db="EMBL/GenBank/DDBJ databases">
        <title>Geomonas sp. Red259, isolated from paddy soil.</title>
        <authorList>
            <person name="Xu Z."/>
            <person name="Zhang Z."/>
            <person name="Masuda Y."/>
            <person name="Itoh H."/>
            <person name="Senoo K."/>
        </authorList>
    </citation>
    <scope>NUCLEOTIDE SEQUENCE [LARGE SCALE GENOMIC DNA]</scope>
    <source>
        <strain evidence="6 7">Red259</strain>
    </source>
</reference>
<evidence type="ECO:0000256" key="2">
    <source>
        <dbReference type="ARBA" id="ARBA00012438"/>
    </source>
</evidence>
<dbReference type="InterPro" id="IPR003594">
    <property type="entry name" value="HATPase_dom"/>
</dbReference>
<dbReference type="InterPro" id="IPR000014">
    <property type="entry name" value="PAS"/>
</dbReference>
<feature type="region of interest" description="Disordered" evidence="4">
    <location>
        <begin position="1"/>
        <end position="20"/>
    </location>
</feature>
<dbReference type="SUPFAM" id="SSF55874">
    <property type="entry name" value="ATPase domain of HSP90 chaperone/DNA topoisomerase II/histidine kinase"/>
    <property type="match status" value="1"/>
</dbReference>
<dbReference type="InterPro" id="IPR004358">
    <property type="entry name" value="Sig_transdc_His_kin-like_C"/>
</dbReference>
<dbReference type="Gene3D" id="3.30.450.20">
    <property type="entry name" value="PAS domain"/>
    <property type="match status" value="1"/>
</dbReference>
<dbReference type="Pfam" id="PF00512">
    <property type="entry name" value="HisKA"/>
    <property type="match status" value="1"/>
</dbReference>
<dbReference type="RefSeq" id="WP_199395583.1">
    <property type="nucleotide sequence ID" value="NZ_JAEMHK010000009.1"/>
</dbReference>
<evidence type="ECO:0000313" key="7">
    <source>
        <dbReference type="Proteomes" id="UP000641025"/>
    </source>
</evidence>
<protein>
    <recommendedName>
        <fullName evidence="2">histidine kinase</fullName>
        <ecNumber evidence="2">2.7.13.3</ecNumber>
    </recommendedName>
</protein>
<dbReference type="InterPro" id="IPR005467">
    <property type="entry name" value="His_kinase_dom"/>
</dbReference>
<dbReference type="InterPro" id="IPR036890">
    <property type="entry name" value="HATPase_C_sf"/>
</dbReference>
<name>A0ABS0YSX9_9BACT</name>
<dbReference type="EC" id="2.7.13.3" evidence="2"/>
<dbReference type="PANTHER" id="PTHR43065">
    <property type="entry name" value="SENSOR HISTIDINE KINASE"/>
    <property type="match status" value="1"/>
</dbReference>
<feature type="domain" description="Histidine kinase" evidence="5">
    <location>
        <begin position="313"/>
        <end position="536"/>
    </location>
</feature>
<dbReference type="SUPFAM" id="SSF55785">
    <property type="entry name" value="PYP-like sensor domain (PAS domain)"/>
    <property type="match status" value="1"/>
</dbReference>